<keyword evidence="2" id="KW-1185">Reference proteome</keyword>
<organism evidence="1 2">
    <name type="scientific">Mycolicibacterium obuense</name>
    <dbReference type="NCBI Taxonomy" id="1807"/>
    <lineage>
        <taxon>Bacteria</taxon>
        <taxon>Bacillati</taxon>
        <taxon>Actinomycetota</taxon>
        <taxon>Actinomycetes</taxon>
        <taxon>Mycobacteriales</taxon>
        <taxon>Mycobacteriaceae</taxon>
        <taxon>Mycolicibacterium</taxon>
    </lineage>
</organism>
<protein>
    <recommendedName>
        <fullName evidence="3">ESX-1 secretion-associated protein</fullName>
    </recommendedName>
</protein>
<dbReference type="RefSeq" id="WP_046366409.1">
    <property type="nucleotide sequence ID" value="NZ_CALTXN010000073.1"/>
</dbReference>
<dbReference type="Proteomes" id="UP000034150">
    <property type="component" value="Unassembled WGS sequence"/>
</dbReference>
<evidence type="ECO:0000313" key="1">
    <source>
        <dbReference type="EMBL" id="KKE98628.1"/>
    </source>
</evidence>
<reference evidence="1 2" key="1">
    <citation type="journal article" date="2015" name="Genome Announc.">
        <title>Draft Genome Sequence of Mycobacterium obuense Strain UC1, Isolated from Patient Sputum.</title>
        <authorList>
            <person name="Greninger A.L."/>
            <person name="Cunningham G."/>
            <person name="Hsu E.D."/>
            <person name="Yu J.M."/>
            <person name="Chiu C.Y."/>
            <person name="Miller S."/>
        </authorList>
    </citation>
    <scope>NUCLEOTIDE SEQUENCE [LARGE SCALE GENOMIC DNA]</scope>
    <source>
        <strain evidence="1 2">UC1</strain>
    </source>
</reference>
<evidence type="ECO:0008006" key="3">
    <source>
        <dbReference type="Google" id="ProtNLM"/>
    </source>
</evidence>
<proteinExistence type="predicted"/>
<comment type="caution">
    <text evidence="1">The sequence shown here is derived from an EMBL/GenBank/DDBJ whole genome shotgun (WGS) entry which is preliminary data.</text>
</comment>
<sequence length="89" mass="8734">MAAKTHIDTEATASGLAAAAQARLTAIAGTDITLPQGLYVSPTNALGAGLIAARLADLSTRVTTGAAAAVTSVAMYESTEQANAASLTT</sequence>
<accession>A0A0M2JUT4</accession>
<dbReference type="EMBL" id="LAUZ02000032">
    <property type="protein sequence ID" value="KKE98628.1"/>
    <property type="molecule type" value="Genomic_DNA"/>
</dbReference>
<gene>
    <name evidence="1" type="ORF">WN67_28270</name>
</gene>
<evidence type="ECO:0000313" key="2">
    <source>
        <dbReference type="Proteomes" id="UP000034150"/>
    </source>
</evidence>
<dbReference type="AlphaFoldDB" id="A0A0M2JUT4"/>
<name>A0A0M2JUT4_9MYCO</name>
<dbReference type="PATRIC" id="fig|1807.13.peg.3082"/>